<comment type="caution">
    <text evidence="3">The sequence shown here is derived from an EMBL/GenBank/DDBJ whole genome shotgun (WGS) entry which is preliminary data.</text>
</comment>
<dbReference type="AlphaFoldDB" id="A0A7K0CMU8"/>
<dbReference type="InterPro" id="IPR039564">
    <property type="entry name" value="Peptidase_C39-like"/>
</dbReference>
<dbReference type="InterPro" id="IPR006311">
    <property type="entry name" value="TAT_signal"/>
</dbReference>
<name>A0A7K0CMU8_9ACTN</name>
<evidence type="ECO:0000313" key="4">
    <source>
        <dbReference type="Proteomes" id="UP000466345"/>
    </source>
</evidence>
<protein>
    <recommendedName>
        <fullName evidence="2">Peptidase C39-like domain-containing protein</fullName>
    </recommendedName>
</protein>
<dbReference type="InterPro" id="IPR039563">
    <property type="entry name" value="Peptidase_C39_single_dom"/>
</dbReference>
<dbReference type="Gene3D" id="3.90.70.10">
    <property type="entry name" value="Cysteine proteinases"/>
    <property type="match status" value="1"/>
</dbReference>
<gene>
    <name evidence="3" type="ORF">SRB5_49070</name>
</gene>
<feature type="domain" description="Peptidase C39-like" evidence="2">
    <location>
        <begin position="236"/>
        <end position="387"/>
    </location>
</feature>
<dbReference type="RefSeq" id="WP_323378409.1">
    <property type="nucleotide sequence ID" value="NZ_WEGJ01000024.1"/>
</dbReference>
<dbReference type="PROSITE" id="PS51318">
    <property type="entry name" value="TAT"/>
    <property type="match status" value="1"/>
</dbReference>
<evidence type="ECO:0000259" key="2">
    <source>
        <dbReference type="Pfam" id="PF13529"/>
    </source>
</evidence>
<proteinExistence type="predicted"/>
<feature type="signal peptide" evidence="1">
    <location>
        <begin position="1"/>
        <end position="28"/>
    </location>
</feature>
<feature type="chain" id="PRO_5039126418" description="Peptidase C39-like domain-containing protein" evidence="1">
    <location>
        <begin position="29"/>
        <end position="454"/>
    </location>
</feature>
<dbReference type="CDD" id="cd02549">
    <property type="entry name" value="Peptidase_C39A"/>
    <property type="match status" value="1"/>
</dbReference>
<evidence type="ECO:0000256" key="1">
    <source>
        <dbReference type="SAM" id="SignalP"/>
    </source>
</evidence>
<reference evidence="3 4" key="1">
    <citation type="submission" date="2019-10" db="EMBL/GenBank/DDBJ databases">
        <title>Streptomyces smaragdinus sp. nov. and Streptomyces fabii sp. nov., isolated from the gut of fungus growing-termite Macrotermes natalensis.</title>
        <authorList>
            <person name="Schwitalla J."/>
            <person name="Benndorf R."/>
            <person name="Martin K."/>
            <person name="De Beer W."/>
            <person name="Kaster A.-K."/>
            <person name="Vollmers J."/>
            <person name="Poulsen M."/>
            <person name="Beemelmanns C."/>
        </authorList>
    </citation>
    <scope>NUCLEOTIDE SEQUENCE [LARGE SCALE GENOMIC DNA]</scope>
    <source>
        <strain evidence="3 4">RB5</strain>
    </source>
</reference>
<evidence type="ECO:0000313" key="3">
    <source>
        <dbReference type="EMBL" id="MQY14731.1"/>
    </source>
</evidence>
<sequence>MPGPPVRRLPRRALLAAALAAATVPATAPTATARAADAHGVDHHDWAFARDFRAGRGEGTRVHGQRLVIGEPRGIITYTDPHRTIKAPSPWEYATWLSPRRELPGRGATEAVVSWNADTPRGTWLQLELRGRYSDGSDSPWVVMGRWAAADTDIRRTSVDDQKDRAASVSTDTFALTDPAGRLRLTSYQVRVTLYRTPGSDRTPRLRRLSVMASGLPQRFTVPASVPGAGAGRELAVPAYSQETHAGQYPQYDDGGEAWCSPTSTQMVLAYWGRRPTRTQLAWVDPAYADPQVCHAARQTYDFQYEGCGNWPFNAAYAATYPGMNGVVTRLRSLGDAETLVAAGIPVITSMSFLPGELSGATYGTAGHIMVIAGFTAAGDVIVNDPAGATNKDVRRVYGRRSFENIWLRTRRHDRKKKTVSGPGGIAYIYWPDEITAKQREALATAAGIRAARE</sequence>
<dbReference type="EMBL" id="WEGJ01000024">
    <property type="protein sequence ID" value="MQY14731.1"/>
    <property type="molecule type" value="Genomic_DNA"/>
</dbReference>
<organism evidence="3 4">
    <name type="scientific">Streptomyces smaragdinus</name>
    <dbReference type="NCBI Taxonomy" id="2585196"/>
    <lineage>
        <taxon>Bacteria</taxon>
        <taxon>Bacillati</taxon>
        <taxon>Actinomycetota</taxon>
        <taxon>Actinomycetes</taxon>
        <taxon>Kitasatosporales</taxon>
        <taxon>Streptomycetaceae</taxon>
        <taxon>Streptomyces</taxon>
    </lineage>
</organism>
<dbReference type="Pfam" id="PF13529">
    <property type="entry name" value="Peptidase_C39_2"/>
    <property type="match status" value="1"/>
</dbReference>
<dbReference type="Proteomes" id="UP000466345">
    <property type="component" value="Unassembled WGS sequence"/>
</dbReference>
<keyword evidence="4" id="KW-1185">Reference proteome</keyword>
<accession>A0A7K0CMU8</accession>
<keyword evidence="1" id="KW-0732">Signal</keyword>